<dbReference type="EMBL" id="KZ293645">
    <property type="protein sequence ID" value="PBL01530.1"/>
    <property type="molecule type" value="Genomic_DNA"/>
</dbReference>
<name>A0A2H3E249_ARMGA</name>
<dbReference type="OrthoDB" id="3049395at2759"/>
<organism evidence="1 2">
    <name type="scientific">Armillaria gallica</name>
    <name type="common">Bulbous honey fungus</name>
    <name type="synonym">Armillaria bulbosa</name>
    <dbReference type="NCBI Taxonomy" id="47427"/>
    <lineage>
        <taxon>Eukaryota</taxon>
        <taxon>Fungi</taxon>
        <taxon>Dikarya</taxon>
        <taxon>Basidiomycota</taxon>
        <taxon>Agaricomycotina</taxon>
        <taxon>Agaricomycetes</taxon>
        <taxon>Agaricomycetidae</taxon>
        <taxon>Agaricales</taxon>
        <taxon>Marasmiineae</taxon>
        <taxon>Physalacriaceae</taxon>
        <taxon>Armillaria</taxon>
    </lineage>
</organism>
<dbReference type="AlphaFoldDB" id="A0A2H3E249"/>
<evidence type="ECO:0000313" key="2">
    <source>
        <dbReference type="Proteomes" id="UP000217790"/>
    </source>
</evidence>
<evidence type="ECO:0000313" key="1">
    <source>
        <dbReference type="EMBL" id="PBL01530.1"/>
    </source>
</evidence>
<proteinExistence type="predicted"/>
<keyword evidence="2" id="KW-1185">Reference proteome</keyword>
<dbReference type="Proteomes" id="UP000217790">
    <property type="component" value="Unassembled WGS sequence"/>
</dbReference>
<dbReference type="InParanoid" id="A0A2H3E249"/>
<dbReference type="STRING" id="47427.A0A2H3E249"/>
<protein>
    <submittedName>
        <fullName evidence="1">Uncharacterized protein</fullName>
    </submittedName>
</protein>
<sequence>MADLLAESLPDRTKDCSLLQSFSWLVLAADVDRGKEHFEINGANVAAGVDPISQKDVLTIPTEELICLFNYCLQNNEIPHAWLLSLLAAVLKKGPGRDLTTPENDYIIRLQSYLMKLLTLIIEYQVTEWMDNADILPCSQNSFR</sequence>
<reference evidence="2" key="1">
    <citation type="journal article" date="2017" name="Nat. Ecol. Evol.">
        <title>Genome expansion and lineage-specific genetic innovations in the forest pathogenic fungi Armillaria.</title>
        <authorList>
            <person name="Sipos G."/>
            <person name="Prasanna A.N."/>
            <person name="Walter M.C."/>
            <person name="O'Connor E."/>
            <person name="Balint B."/>
            <person name="Krizsan K."/>
            <person name="Kiss B."/>
            <person name="Hess J."/>
            <person name="Varga T."/>
            <person name="Slot J."/>
            <person name="Riley R."/>
            <person name="Boka B."/>
            <person name="Rigling D."/>
            <person name="Barry K."/>
            <person name="Lee J."/>
            <person name="Mihaltcheva S."/>
            <person name="LaButti K."/>
            <person name="Lipzen A."/>
            <person name="Waldron R."/>
            <person name="Moloney N.M."/>
            <person name="Sperisen C."/>
            <person name="Kredics L."/>
            <person name="Vagvoelgyi C."/>
            <person name="Patrignani A."/>
            <person name="Fitzpatrick D."/>
            <person name="Nagy I."/>
            <person name="Doyle S."/>
            <person name="Anderson J.B."/>
            <person name="Grigoriev I.V."/>
            <person name="Gueldener U."/>
            <person name="Muensterkoetter M."/>
            <person name="Nagy L.G."/>
        </authorList>
    </citation>
    <scope>NUCLEOTIDE SEQUENCE [LARGE SCALE GENOMIC DNA]</scope>
    <source>
        <strain evidence="2">Ar21-2</strain>
    </source>
</reference>
<accession>A0A2H3E249</accession>
<gene>
    <name evidence="1" type="ORF">ARMGADRAFT_1023001</name>
</gene>